<dbReference type="Proteomes" id="UP001275084">
    <property type="component" value="Unassembled WGS sequence"/>
</dbReference>
<dbReference type="PANTHER" id="PTHR10622:SF12">
    <property type="entry name" value="HET DOMAIN-CONTAINING PROTEIN"/>
    <property type="match status" value="1"/>
</dbReference>
<keyword evidence="3" id="KW-1185">Reference proteome</keyword>
<sequence length="152" mass="17983">MRLLHVQSRQLRTYYDDNMPPYAILSHTWDLDKPELLFDDLKRPDHMHSKGYQKVENTCRLAKAMELDWVWIDTCCIDKSSSAELSEAINSMFQWYKRAEICFVHLADVRQHDVARDPDSALLDCRWFTRGWTLQELLAPRVTMRTCLLAGY</sequence>
<dbReference type="InterPro" id="IPR010730">
    <property type="entry name" value="HET"/>
</dbReference>
<reference evidence="2" key="2">
    <citation type="submission" date="2023-06" db="EMBL/GenBank/DDBJ databases">
        <authorList>
            <consortium name="Lawrence Berkeley National Laboratory"/>
            <person name="Haridas S."/>
            <person name="Hensen N."/>
            <person name="Bonometti L."/>
            <person name="Westerberg I."/>
            <person name="Brannstrom I.O."/>
            <person name="Guillou S."/>
            <person name="Cros-Aarteil S."/>
            <person name="Calhoun S."/>
            <person name="Kuo A."/>
            <person name="Mondo S."/>
            <person name="Pangilinan J."/>
            <person name="Riley R."/>
            <person name="Labutti K."/>
            <person name="Andreopoulos B."/>
            <person name="Lipzen A."/>
            <person name="Chen C."/>
            <person name="Yanf M."/>
            <person name="Daum C."/>
            <person name="Ng V."/>
            <person name="Clum A."/>
            <person name="Steindorff A."/>
            <person name="Ohm R."/>
            <person name="Martin F."/>
            <person name="Silar P."/>
            <person name="Natvig D."/>
            <person name="Lalanne C."/>
            <person name="Gautier V."/>
            <person name="Ament-Velasquez S.L."/>
            <person name="Kruys A."/>
            <person name="Hutchinson M.I."/>
            <person name="Powell A.J."/>
            <person name="Barry K."/>
            <person name="Miller A.N."/>
            <person name="Grigoriev I.V."/>
            <person name="Debuchy R."/>
            <person name="Gladieux P."/>
            <person name="Thoren M.H."/>
            <person name="Johannesson H."/>
        </authorList>
    </citation>
    <scope>NUCLEOTIDE SEQUENCE</scope>
    <source>
        <strain evidence="2">CBS 955.72</strain>
    </source>
</reference>
<accession>A0AAJ0HDJ5</accession>
<dbReference type="Pfam" id="PF06985">
    <property type="entry name" value="HET"/>
    <property type="match status" value="1"/>
</dbReference>
<evidence type="ECO:0000259" key="1">
    <source>
        <dbReference type="Pfam" id="PF06985"/>
    </source>
</evidence>
<evidence type="ECO:0000313" key="2">
    <source>
        <dbReference type="EMBL" id="KAK3348898.1"/>
    </source>
</evidence>
<gene>
    <name evidence="2" type="ORF">B0T25DRAFT_231426</name>
</gene>
<dbReference type="AlphaFoldDB" id="A0AAJ0HDJ5"/>
<feature type="domain" description="Heterokaryon incompatibility" evidence="1">
    <location>
        <begin position="22"/>
        <end position="113"/>
    </location>
</feature>
<comment type="caution">
    <text evidence="2">The sequence shown here is derived from an EMBL/GenBank/DDBJ whole genome shotgun (WGS) entry which is preliminary data.</text>
</comment>
<proteinExistence type="predicted"/>
<dbReference type="EMBL" id="JAUIQD010000005">
    <property type="protein sequence ID" value="KAK3348898.1"/>
    <property type="molecule type" value="Genomic_DNA"/>
</dbReference>
<dbReference type="PANTHER" id="PTHR10622">
    <property type="entry name" value="HET DOMAIN-CONTAINING PROTEIN"/>
    <property type="match status" value="1"/>
</dbReference>
<protein>
    <submittedName>
        <fullName evidence="2">Heterokaryon incompatibility protein-domain-containing protein</fullName>
    </submittedName>
</protein>
<reference evidence="2" key="1">
    <citation type="journal article" date="2023" name="Mol. Phylogenet. Evol.">
        <title>Genome-scale phylogeny and comparative genomics of the fungal order Sordariales.</title>
        <authorList>
            <person name="Hensen N."/>
            <person name="Bonometti L."/>
            <person name="Westerberg I."/>
            <person name="Brannstrom I.O."/>
            <person name="Guillou S."/>
            <person name="Cros-Aarteil S."/>
            <person name="Calhoun S."/>
            <person name="Haridas S."/>
            <person name="Kuo A."/>
            <person name="Mondo S."/>
            <person name="Pangilinan J."/>
            <person name="Riley R."/>
            <person name="LaButti K."/>
            <person name="Andreopoulos B."/>
            <person name="Lipzen A."/>
            <person name="Chen C."/>
            <person name="Yan M."/>
            <person name="Daum C."/>
            <person name="Ng V."/>
            <person name="Clum A."/>
            <person name="Steindorff A."/>
            <person name="Ohm R.A."/>
            <person name="Martin F."/>
            <person name="Silar P."/>
            <person name="Natvig D.O."/>
            <person name="Lalanne C."/>
            <person name="Gautier V."/>
            <person name="Ament-Velasquez S.L."/>
            <person name="Kruys A."/>
            <person name="Hutchinson M.I."/>
            <person name="Powell A.J."/>
            <person name="Barry K."/>
            <person name="Miller A.N."/>
            <person name="Grigoriev I.V."/>
            <person name="Debuchy R."/>
            <person name="Gladieux P."/>
            <person name="Hiltunen Thoren M."/>
            <person name="Johannesson H."/>
        </authorList>
    </citation>
    <scope>NUCLEOTIDE SEQUENCE</scope>
    <source>
        <strain evidence="2">CBS 955.72</strain>
    </source>
</reference>
<evidence type="ECO:0000313" key="3">
    <source>
        <dbReference type="Proteomes" id="UP001275084"/>
    </source>
</evidence>
<name>A0AAJ0HDJ5_9PEZI</name>
<organism evidence="2 3">
    <name type="scientific">Lasiosphaeria hispida</name>
    <dbReference type="NCBI Taxonomy" id="260671"/>
    <lineage>
        <taxon>Eukaryota</taxon>
        <taxon>Fungi</taxon>
        <taxon>Dikarya</taxon>
        <taxon>Ascomycota</taxon>
        <taxon>Pezizomycotina</taxon>
        <taxon>Sordariomycetes</taxon>
        <taxon>Sordariomycetidae</taxon>
        <taxon>Sordariales</taxon>
        <taxon>Lasiosphaeriaceae</taxon>
        <taxon>Lasiosphaeria</taxon>
    </lineage>
</organism>